<keyword evidence="3" id="KW-1185">Reference proteome</keyword>
<evidence type="ECO:0000313" key="2">
    <source>
        <dbReference type="EMBL" id="SNB51497.1"/>
    </source>
</evidence>
<reference evidence="3" key="1">
    <citation type="submission" date="2017-06" db="EMBL/GenBank/DDBJ databases">
        <authorList>
            <person name="Varghese N."/>
            <person name="Submissions S."/>
        </authorList>
    </citation>
    <scope>NUCLEOTIDE SEQUENCE [LARGE SCALE GENOMIC DNA]</scope>
    <source>
        <strain evidence="3">DSM 137</strain>
    </source>
</reference>
<accession>A0A212PWT9</accession>
<feature type="region of interest" description="Disordered" evidence="1">
    <location>
        <begin position="64"/>
        <end position="119"/>
    </location>
</feature>
<dbReference type="EMBL" id="FYDG01000001">
    <property type="protein sequence ID" value="SNB51497.1"/>
    <property type="molecule type" value="Genomic_DNA"/>
</dbReference>
<evidence type="ECO:0000256" key="1">
    <source>
        <dbReference type="SAM" id="MobiDB-lite"/>
    </source>
</evidence>
<organism evidence="2 3">
    <name type="scientific">Rhodoblastus acidophilus</name>
    <name type="common">Rhodopseudomonas acidophila</name>
    <dbReference type="NCBI Taxonomy" id="1074"/>
    <lineage>
        <taxon>Bacteria</taxon>
        <taxon>Pseudomonadati</taxon>
        <taxon>Pseudomonadota</taxon>
        <taxon>Alphaproteobacteria</taxon>
        <taxon>Hyphomicrobiales</taxon>
        <taxon>Rhodoblastaceae</taxon>
        <taxon>Rhodoblastus</taxon>
    </lineage>
</organism>
<feature type="compositionally biased region" description="Basic and acidic residues" evidence="1">
    <location>
        <begin position="89"/>
        <end position="115"/>
    </location>
</feature>
<protein>
    <submittedName>
        <fullName evidence="2">Uncharacterized protein</fullName>
    </submittedName>
</protein>
<name>A0A212PWT9_RHOAC</name>
<dbReference type="AlphaFoldDB" id="A0A212PWT9"/>
<proteinExistence type="predicted"/>
<sequence length="194" mass="21083">MAAKELNDRTLAEMVSAPELEIWRLRKGPLNRGQPMTLAWAQRLAPALDIDWSDLLDDEPDTATSEVFAAEKPPAPEPAARAQPGPRPDAGRGDSGRQDLGRQDLGRQDSGRQDSGRVAIYERAQEPLSRDDLRIIHGIVSACALNYAPNVRISPEAFRDLVQRAIENAAYGPDDLAALADRIATWLAPGAADV</sequence>
<dbReference type="Proteomes" id="UP000198418">
    <property type="component" value="Unassembled WGS sequence"/>
</dbReference>
<evidence type="ECO:0000313" key="3">
    <source>
        <dbReference type="Proteomes" id="UP000198418"/>
    </source>
</evidence>
<gene>
    <name evidence="2" type="ORF">SAMN06265338_10189</name>
</gene>